<reference evidence="2" key="1">
    <citation type="submission" date="2020-02" db="EMBL/GenBank/DDBJ databases">
        <authorList>
            <person name="Meier V. D."/>
        </authorList>
    </citation>
    <scope>NUCLEOTIDE SEQUENCE</scope>
    <source>
        <strain evidence="2">AVDCRST_MAG32</strain>
    </source>
</reference>
<feature type="non-terminal residue" evidence="2">
    <location>
        <position position="220"/>
    </location>
</feature>
<dbReference type="AlphaFoldDB" id="A0A6J4N552"/>
<proteinExistence type="predicted"/>
<sequence>EVRGGDRGGPAPYLAPRLVVAGTAAGAARPRRRGAAAHGRHPGPHRGGLPRPQAGAWRRADPRLRLGRCRRRSSRRGDRGVAVPPAGPYGCAVPRCRQRRGRRLGRLQRGRAGRRARHPRPAPGCRGARTRGARAGGGRRPPRLARHPPTVAPRRGRTAGPGAADQRGAADVRPDTGADLGPSVGGQPHPVGGPGPGRAGRPRLGDARPAGPQARACCRV</sequence>
<feature type="compositionally biased region" description="Basic residues" evidence="1">
    <location>
        <begin position="96"/>
        <end position="120"/>
    </location>
</feature>
<gene>
    <name evidence="2" type="ORF">AVDCRST_MAG32-1520</name>
</gene>
<name>A0A6J4N552_9ACTN</name>
<feature type="compositionally biased region" description="Basic residues" evidence="1">
    <location>
        <begin position="65"/>
        <end position="74"/>
    </location>
</feature>
<organism evidence="2">
    <name type="scientific">uncultured Nocardioides sp</name>
    <dbReference type="NCBI Taxonomy" id="198441"/>
    <lineage>
        <taxon>Bacteria</taxon>
        <taxon>Bacillati</taxon>
        <taxon>Actinomycetota</taxon>
        <taxon>Actinomycetes</taxon>
        <taxon>Propionibacteriales</taxon>
        <taxon>Nocardioidaceae</taxon>
        <taxon>Nocardioides</taxon>
        <taxon>environmental samples</taxon>
    </lineage>
</organism>
<feature type="non-terminal residue" evidence="2">
    <location>
        <position position="1"/>
    </location>
</feature>
<feature type="region of interest" description="Disordered" evidence="1">
    <location>
        <begin position="24"/>
        <end position="220"/>
    </location>
</feature>
<feature type="compositionally biased region" description="Basic residues" evidence="1">
    <location>
        <begin position="29"/>
        <end position="44"/>
    </location>
</feature>
<evidence type="ECO:0000313" key="2">
    <source>
        <dbReference type="EMBL" id="CAA9377826.1"/>
    </source>
</evidence>
<accession>A0A6J4N552</accession>
<protein>
    <submittedName>
        <fullName evidence="2">Uncharacterized protein</fullName>
    </submittedName>
</protein>
<feature type="compositionally biased region" description="Low complexity" evidence="1">
    <location>
        <begin position="181"/>
        <end position="190"/>
    </location>
</feature>
<dbReference type="EMBL" id="CADCUM010000064">
    <property type="protein sequence ID" value="CAA9377826.1"/>
    <property type="molecule type" value="Genomic_DNA"/>
</dbReference>
<evidence type="ECO:0000256" key="1">
    <source>
        <dbReference type="SAM" id="MobiDB-lite"/>
    </source>
</evidence>